<dbReference type="Proteomes" id="UP000075230">
    <property type="component" value="Unassembled WGS sequence"/>
</dbReference>
<evidence type="ECO:0000313" key="2">
    <source>
        <dbReference type="Proteomes" id="UP000075230"/>
    </source>
</evidence>
<evidence type="ECO:0000313" key="1">
    <source>
        <dbReference type="EMBL" id="GAT20366.1"/>
    </source>
</evidence>
<proteinExistence type="predicted"/>
<reference evidence="1 2" key="1">
    <citation type="journal article" date="2016" name="DNA Res.">
        <title>Genome sequence of Aspergillus luchuensis NBRC 4314.</title>
        <authorList>
            <person name="Yamada O."/>
            <person name="Machida M."/>
            <person name="Hosoyama A."/>
            <person name="Goto M."/>
            <person name="Takahashi T."/>
            <person name="Futagami T."/>
            <person name="Yamagata Y."/>
            <person name="Takeuchi M."/>
            <person name="Kobayashi T."/>
            <person name="Koike H."/>
            <person name="Abe K."/>
            <person name="Asai K."/>
            <person name="Arita M."/>
            <person name="Fujita N."/>
            <person name="Fukuda K."/>
            <person name="Higa K."/>
            <person name="Horikawa H."/>
            <person name="Ishikawa T."/>
            <person name="Jinno K."/>
            <person name="Kato Y."/>
            <person name="Kirimura K."/>
            <person name="Mizutani O."/>
            <person name="Nakasone K."/>
            <person name="Sano M."/>
            <person name="Shiraishi Y."/>
            <person name="Tsukahara M."/>
            <person name="Gomi K."/>
        </authorList>
    </citation>
    <scope>NUCLEOTIDE SEQUENCE [LARGE SCALE GENOMIC DNA]</scope>
    <source>
        <strain evidence="1 2">RIB 2604</strain>
    </source>
</reference>
<comment type="caution">
    <text evidence="1">The sequence shown here is derived from an EMBL/GenBank/DDBJ whole genome shotgun (WGS) entry which is preliminary data.</text>
</comment>
<accession>A0A146F2H2</accession>
<dbReference type="AlphaFoldDB" id="A0A146F2H2"/>
<dbReference type="EMBL" id="BCWF01000007">
    <property type="protein sequence ID" value="GAT20366.1"/>
    <property type="molecule type" value="Genomic_DNA"/>
</dbReference>
<sequence length="82" mass="9292">MACRVVSLLNAGSIFVLCKGSTPKLWGEKVVWIEFEFDEFTRVPFLLLLHPRSGLCGRVVLIIITWEAFGSARPEWEDILLA</sequence>
<name>A0A146F2H2_ASPKA</name>
<reference evidence="2" key="2">
    <citation type="submission" date="2016-02" db="EMBL/GenBank/DDBJ databases">
        <title>Genome sequencing of Aspergillus luchuensis NBRC 4314.</title>
        <authorList>
            <person name="Yamada O."/>
        </authorList>
    </citation>
    <scope>NUCLEOTIDE SEQUENCE [LARGE SCALE GENOMIC DNA]</scope>
    <source>
        <strain evidence="2">RIB 2604</strain>
    </source>
</reference>
<gene>
    <name evidence="1" type="ORF">RIB2604_00700480</name>
</gene>
<protein>
    <submittedName>
        <fullName evidence="1">Dihydroxy-acid dehydratase</fullName>
    </submittedName>
</protein>
<organism evidence="1 2">
    <name type="scientific">Aspergillus kawachii</name>
    <name type="common">White koji mold</name>
    <name type="synonym">Aspergillus awamori var. kawachi</name>
    <dbReference type="NCBI Taxonomy" id="1069201"/>
    <lineage>
        <taxon>Eukaryota</taxon>
        <taxon>Fungi</taxon>
        <taxon>Dikarya</taxon>
        <taxon>Ascomycota</taxon>
        <taxon>Pezizomycotina</taxon>
        <taxon>Eurotiomycetes</taxon>
        <taxon>Eurotiomycetidae</taxon>
        <taxon>Eurotiales</taxon>
        <taxon>Aspergillaceae</taxon>
        <taxon>Aspergillus</taxon>
        <taxon>Aspergillus subgen. Circumdati</taxon>
    </lineage>
</organism>